<feature type="compositionally biased region" description="Basic and acidic residues" evidence="1">
    <location>
        <begin position="18"/>
        <end position="38"/>
    </location>
</feature>
<dbReference type="EMBL" id="CAMPGE010001404">
    <property type="protein sequence ID" value="CAI2360187.1"/>
    <property type="molecule type" value="Genomic_DNA"/>
</dbReference>
<name>A0AAD1U469_EUPCR</name>
<protein>
    <submittedName>
        <fullName evidence="2">Uncharacterized protein</fullName>
    </submittedName>
</protein>
<organism evidence="2 3">
    <name type="scientific">Euplotes crassus</name>
    <dbReference type="NCBI Taxonomy" id="5936"/>
    <lineage>
        <taxon>Eukaryota</taxon>
        <taxon>Sar</taxon>
        <taxon>Alveolata</taxon>
        <taxon>Ciliophora</taxon>
        <taxon>Intramacronucleata</taxon>
        <taxon>Spirotrichea</taxon>
        <taxon>Hypotrichia</taxon>
        <taxon>Euplotida</taxon>
        <taxon>Euplotidae</taxon>
        <taxon>Moneuplotes</taxon>
    </lineage>
</organism>
<feature type="region of interest" description="Disordered" evidence="1">
    <location>
        <begin position="412"/>
        <end position="436"/>
    </location>
</feature>
<sequence>MAFSARKSSKKTPKKVHDKSDSATDTKDMAEADGKFGNDTKSSQSEGYFERKESLPRRVEEVIKDANISKLSDNSGIIRKPNDYKFPIIYYNDGSDDILERPKFLWGLLTKAIIGRDRKDQMFQQIKEKRLEYKRKNELLLKFLTSMGIVNKKSGSKRKRNENAKNDLLSKGKDFGLSLSIFDKTFAWDYIDKDDALIEKKGSITRLKTLQDNDEKTKRKYDFSMKSNGSLRKEKKTMKDIKEESSKVYCNRFGKVSSIRRRGGFRGDSEFDSNKMVHFEENLSVEVHHSERKAKKKTRQIHYGRSPQVKRSMKSLSRERKGDRSVFVRKQYSHKKFEVAKKILIEKSIKRPKSALKTRFEHKSNQKRLKLNSKLSNRLPSKIQKMCSNLSKNLKAKLAMKNSLSNIKILKKRRRDSRMSSGLKADSSLSAERMEETRRVVDENIAKCVQSVMKSNESTAFYLEKYKNINKKMRNKGREAHLIEEYLDRLLFARPPTKSDRPDP</sequence>
<feature type="region of interest" description="Disordered" evidence="1">
    <location>
        <begin position="1"/>
        <end position="53"/>
    </location>
</feature>
<reference evidence="2" key="1">
    <citation type="submission" date="2023-07" db="EMBL/GenBank/DDBJ databases">
        <authorList>
            <consortium name="AG Swart"/>
            <person name="Singh M."/>
            <person name="Singh A."/>
            <person name="Seah K."/>
            <person name="Emmerich C."/>
        </authorList>
    </citation>
    <scope>NUCLEOTIDE SEQUENCE</scope>
    <source>
        <strain evidence="2">DP1</strain>
    </source>
</reference>
<evidence type="ECO:0000313" key="2">
    <source>
        <dbReference type="EMBL" id="CAI2360187.1"/>
    </source>
</evidence>
<proteinExistence type="predicted"/>
<dbReference type="AlphaFoldDB" id="A0AAD1U469"/>
<keyword evidence="3" id="KW-1185">Reference proteome</keyword>
<accession>A0AAD1U469</accession>
<gene>
    <name evidence="2" type="ORF">ECRASSUSDP1_LOCUS1485</name>
</gene>
<evidence type="ECO:0000313" key="3">
    <source>
        <dbReference type="Proteomes" id="UP001295684"/>
    </source>
</evidence>
<comment type="caution">
    <text evidence="2">The sequence shown here is derived from an EMBL/GenBank/DDBJ whole genome shotgun (WGS) entry which is preliminary data.</text>
</comment>
<evidence type="ECO:0000256" key="1">
    <source>
        <dbReference type="SAM" id="MobiDB-lite"/>
    </source>
</evidence>
<dbReference type="Proteomes" id="UP001295684">
    <property type="component" value="Unassembled WGS sequence"/>
</dbReference>
<feature type="compositionally biased region" description="Basic residues" evidence="1">
    <location>
        <begin position="7"/>
        <end position="17"/>
    </location>
</feature>